<gene>
    <name evidence="2" type="ORF">BJ508DRAFT_382041</name>
</gene>
<protein>
    <recommendedName>
        <fullName evidence="4">Apple domain-containing protein</fullName>
    </recommendedName>
</protein>
<evidence type="ECO:0000256" key="1">
    <source>
        <dbReference type="SAM" id="SignalP"/>
    </source>
</evidence>
<dbReference type="STRING" id="1160509.A0A3N4HGB5"/>
<evidence type="ECO:0008006" key="4">
    <source>
        <dbReference type="Google" id="ProtNLM"/>
    </source>
</evidence>
<keyword evidence="3" id="KW-1185">Reference proteome</keyword>
<evidence type="ECO:0000313" key="2">
    <source>
        <dbReference type="EMBL" id="RPA71431.1"/>
    </source>
</evidence>
<dbReference type="EMBL" id="ML119930">
    <property type="protein sequence ID" value="RPA71431.1"/>
    <property type="molecule type" value="Genomic_DNA"/>
</dbReference>
<accession>A0A3N4HGB5</accession>
<dbReference type="Proteomes" id="UP000275078">
    <property type="component" value="Unassembled WGS sequence"/>
</dbReference>
<evidence type="ECO:0000313" key="3">
    <source>
        <dbReference type="Proteomes" id="UP000275078"/>
    </source>
</evidence>
<keyword evidence="1" id="KW-0732">Signal</keyword>
<feature type="chain" id="PRO_5018280839" description="Apple domain-containing protein" evidence="1">
    <location>
        <begin position="21"/>
        <end position="431"/>
    </location>
</feature>
<organism evidence="2 3">
    <name type="scientific">Ascobolus immersus RN42</name>
    <dbReference type="NCBI Taxonomy" id="1160509"/>
    <lineage>
        <taxon>Eukaryota</taxon>
        <taxon>Fungi</taxon>
        <taxon>Dikarya</taxon>
        <taxon>Ascomycota</taxon>
        <taxon>Pezizomycotina</taxon>
        <taxon>Pezizomycetes</taxon>
        <taxon>Pezizales</taxon>
        <taxon>Ascobolaceae</taxon>
        <taxon>Ascobolus</taxon>
    </lineage>
</organism>
<sequence length="431" mass="46923">MKVTLTFALLAIFPPHSAFASPTPHDTFWTSLFCGKKGVEAVKNAILGAGSAGTAACQNVLYWKSDGYLVTETSVERLTVTHLLPWVTKSTEVAATKTDYETPQINVYTKETIFEYEIDVTTSTFTERIETVTKQTSTTTTITSGAPTTIYIPASTTTAIPVRRRNAKAKPISKRHLLGSKWNESIPPSLRIYDYDDLFIACSCIGIPKPIAQTTTKTTTRVGTVIRIPTVTVTKTMSSTTSTITALATSTVLTDTAEITTTTIPTTLTLPEYVLTTSIAYETDWVTVTETLPPSKITTIFATRTFTETVQPRETAIDYCNGFYRSGVNSLEADYSPNGFQSSRTVEVSEQACCKRCFETTGCLYGVYGPSLGGSCQFIYRDRHQKYADGSLIPNKPTSPQCPFGVSWIVFGPPATGLQNRNFAGPCGTIG</sequence>
<name>A0A3N4HGB5_ASCIM</name>
<dbReference type="AlphaFoldDB" id="A0A3N4HGB5"/>
<proteinExistence type="predicted"/>
<reference evidence="2 3" key="1">
    <citation type="journal article" date="2018" name="Nat. Ecol. Evol.">
        <title>Pezizomycetes genomes reveal the molecular basis of ectomycorrhizal truffle lifestyle.</title>
        <authorList>
            <person name="Murat C."/>
            <person name="Payen T."/>
            <person name="Noel B."/>
            <person name="Kuo A."/>
            <person name="Morin E."/>
            <person name="Chen J."/>
            <person name="Kohler A."/>
            <person name="Krizsan K."/>
            <person name="Balestrini R."/>
            <person name="Da Silva C."/>
            <person name="Montanini B."/>
            <person name="Hainaut M."/>
            <person name="Levati E."/>
            <person name="Barry K.W."/>
            <person name="Belfiori B."/>
            <person name="Cichocki N."/>
            <person name="Clum A."/>
            <person name="Dockter R.B."/>
            <person name="Fauchery L."/>
            <person name="Guy J."/>
            <person name="Iotti M."/>
            <person name="Le Tacon F."/>
            <person name="Lindquist E.A."/>
            <person name="Lipzen A."/>
            <person name="Malagnac F."/>
            <person name="Mello A."/>
            <person name="Molinier V."/>
            <person name="Miyauchi S."/>
            <person name="Poulain J."/>
            <person name="Riccioni C."/>
            <person name="Rubini A."/>
            <person name="Sitrit Y."/>
            <person name="Splivallo R."/>
            <person name="Traeger S."/>
            <person name="Wang M."/>
            <person name="Zifcakova L."/>
            <person name="Wipf D."/>
            <person name="Zambonelli A."/>
            <person name="Paolocci F."/>
            <person name="Nowrousian M."/>
            <person name="Ottonello S."/>
            <person name="Baldrian P."/>
            <person name="Spatafora J.W."/>
            <person name="Henrissat B."/>
            <person name="Nagy L.G."/>
            <person name="Aury J.M."/>
            <person name="Wincker P."/>
            <person name="Grigoriev I.V."/>
            <person name="Bonfante P."/>
            <person name="Martin F.M."/>
        </authorList>
    </citation>
    <scope>NUCLEOTIDE SEQUENCE [LARGE SCALE GENOMIC DNA]</scope>
    <source>
        <strain evidence="2 3">RN42</strain>
    </source>
</reference>
<feature type="signal peptide" evidence="1">
    <location>
        <begin position="1"/>
        <end position="20"/>
    </location>
</feature>